<evidence type="ECO:0008006" key="6">
    <source>
        <dbReference type="Google" id="ProtNLM"/>
    </source>
</evidence>
<dbReference type="EMBL" id="CAJNRE010001913">
    <property type="protein sequence ID" value="CAF1961889.1"/>
    <property type="molecule type" value="Genomic_DNA"/>
</dbReference>
<keyword evidence="2" id="KW-0732">Signal</keyword>
<feature type="signal peptide" evidence="2">
    <location>
        <begin position="1"/>
        <end position="20"/>
    </location>
</feature>
<evidence type="ECO:0000313" key="3">
    <source>
        <dbReference type="EMBL" id="CAF1961889.1"/>
    </source>
</evidence>
<dbReference type="InterPro" id="IPR029058">
    <property type="entry name" value="AB_hydrolase_fold"/>
</dbReference>
<dbReference type="SUPFAM" id="SSF53474">
    <property type="entry name" value="alpha/beta-Hydrolases"/>
    <property type="match status" value="1"/>
</dbReference>
<keyword evidence="1" id="KW-0472">Membrane</keyword>
<dbReference type="AlphaFoldDB" id="A0A816MCP0"/>
<gene>
    <name evidence="3" type="ORF">MBJ925_LOCUS6403</name>
    <name evidence="4" type="ORF">SMN809_LOCUS13670</name>
</gene>
<protein>
    <recommendedName>
        <fullName evidence="6">Transmembrane protein</fullName>
    </recommendedName>
</protein>
<evidence type="ECO:0000313" key="4">
    <source>
        <dbReference type="EMBL" id="CAF4032828.1"/>
    </source>
</evidence>
<evidence type="ECO:0000313" key="5">
    <source>
        <dbReference type="Proteomes" id="UP000663824"/>
    </source>
</evidence>
<feature type="transmembrane region" description="Helical" evidence="1">
    <location>
        <begin position="265"/>
        <end position="286"/>
    </location>
</feature>
<sequence length="369" mass="41608">MNQIFIFILLIGFISQRVYSQRKFNTTAYALSRPCLWSSCNVTGYSIGNPAYILDCCALQLPLNYAQPNQTIPISMSRLSLNQTNQSQNTIVMLSGEPVSKWGTNGLNQFSITNTAHDVSIQIESYEATNPGRVCLFAVSYETLSTDRFLQMYPTVVQASVMDGVFGPLTSSDSRAPLLTNVATIQFQSYCRLQIKCNQYFSAKESPVDVLKTILNQILRSMFLDWVTDAGRYFDRTIVPAVIYCLNRCNANDVTVLKFFFQNTAAITAAVLLVILFSSVLSYNIVQSEIWLAMNETEIDETTYDDWRDSTIMRLTRPSNFFTLRAQWPEYPLDQYYGKFAAQAPVLVLFGELDPSTVFQQASHIASVT</sequence>
<proteinExistence type="predicted"/>
<evidence type="ECO:0000256" key="2">
    <source>
        <dbReference type="SAM" id="SignalP"/>
    </source>
</evidence>
<dbReference type="Proteomes" id="UP000663824">
    <property type="component" value="Unassembled WGS sequence"/>
</dbReference>
<reference evidence="3" key="1">
    <citation type="submission" date="2021-02" db="EMBL/GenBank/DDBJ databases">
        <authorList>
            <person name="Nowell W R."/>
        </authorList>
    </citation>
    <scope>NUCLEOTIDE SEQUENCE</scope>
</reference>
<accession>A0A816MCP0</accession>
<feature type="chain" id="PRO_5036230274" description="Transmembrane protein" evidence="2">
    <location>
        <begin position="21"/>
        <end position="369"/>
    </location>
</feature>
<organism evidence="3 5">
    <name type="scientific">Rotaria magnacalcarata</name>
    <dbReference type="NCBI Taxonomy" id="392030"/>
    <lineage>
        <taxon>Eukaryota</taxon>
        <taxon>Metazoa</taxon>
        <taxon>Spiralia</taxon>
        <taxon>Gnathifera</taxon>
        <taxon>Rotifera</taxon>
        <taxon>Eurotatoria</taxon>
        <taxon>Bdelloidea</taxon>
        <taxon>Philodinida</taxon>
        <taxon>Philodinidae</taxon>
        <taxon>Rotaria</taxon>
    </lineage>
</organism>
<keyword evidence="1" id="KW-0812">Transmembrane</keyword>
<name>A0A816MCP0_9BILA</name>
<dbReference type="EMBL" id="CAJOBI010005465">
    <property type="protein sequence ID" value="CAF4032828.1"/>
    <property type="molecule type" value="Genomic_DNA"/>
</dbReference>
<keyword evidence="1" id="KW-1133">Transmembrane helix</keyword>
<evidence type="ECO:0000256" key="1">
    <source>
        <dbReference type="SAM" id="Phobius"/>
    </source>
</evidence>
<feature type="non-terminal residue" evidence="3">
    <location>
        <position position="369"/>
    </location>
</feature>
<dbReference type="Proteomes" id="UP000676336">
    <property type="component" value="Unassembled WGS sequence"/>
</dbReference>
<comment type="caution">
    <text evidence="3">The sequence shown here is derived from an EMBL/GenBank/DDBJ whole genome shotgun (WGS) entry which is preliminary data.</text>
</comment>